<name>A0ABM8Q1X4_9BACT</name>
<evidence type="ECO:0000256" key="12">
    <source>
        <dbReference type="ARBA" id="ARBA00023268"/>
    </source>
</evidence>
<evidence type="ECO:0000256" key="5">
    <source>
        <dbReference type="ARBA" id="ARBA00022643"/>
    </source>
</evidence>
<protein>
    <recommendedName>
        <fullName evidence="15">Riboflavin biosynthesis protein</fullName>
    </recommendedName>
    <domain>
        <recommendedName>
            <fullName evidence="15">Riboflavin kinase</fullName>
            <ecNumber evidence="15">2.7.1.26</ecNumber>
        </recommendedName>
        <alternativeName>
            <fullName evidence="15">Flavokinase</fullName>
        </alternativeName>
    </domain>
    <domain>
        <recommendedName>
            <fullName evidence="15">FMN adenylyltransferase</fullName>
            <ecNumber evidence="15">2.7.7.2</ecNumber>
        </recommendedName>
        <alternativeName>
            <fullName evidence="15">FAD pyrophosphorylase</fullName>
        </alternativeName>
        <alternativeName>
            <fullName evidence="15">FAD synthase</fullName>
        </alternativeName>
    </domain>
</protein>
<evidence type="ECO:0000256" key="4">
    <source>
        <dbReference type="ARBA" id="ARBA00022630"/>
    </source>
</evidence>
<evidence type="ECO:0000256" key="14">
    <source>
        <dbReference type="ARBA" id="ARBA00049494"/>
    </source>
</evidence>
<dbReference type="CDD" id="cd02064">
    <property type="entry name" value="FAD_synthetase_N"/>
    <property type="match status" value="1"/>
</dbReference>
<dbReference type="EMBL" id="CAJHOF010000001">
    <property type="protein sequence ID" value="CAD7286776.1"/>
    <property type="molecule type" value="Genomic_DNA"/>
</dbReference>
<dbReference type="InterPro" id="IPR015864">
    <property type="entry name" value="FAD_synthase"/>
</dbReference>
<evidence type="ECO:0000256" key="9">
    <source>
        <dbReference type="ARBA" id="ARBA00022777"/>
    </source>
</evidence>
<evidence type="ECO:0000256" key="1">
    <source>
        <dbReference type="ARBA" id="ARBA00002121"/>
    </source>
</evidence>
<dbReference type="SUPFAM" id="SSF82114">
    <property type="entry name" value="Riboflavin kinase-like"/>
    <property type="match status" value="1"/>
</dbReference>
<evidence type="ECO:0000256" key="13">
    <source>
        <dbReference type="ARBA" id="ARBA00047880"/>
    </source>
</evidence>
<evidence type="ECO:0000256" key="15">
    <source>
        <dbReference type="PIRNR" id="PIRNR004491"/>
    </source>
</evidence>
<gene>
    <name evidence="17" type="primary">ribF</name>
    <name evidence="17" type="ORF">LMG7974_00078</name>
</gene>
<keyword evidence="8 15" id="KW-0547">Nucleotide-binding</keyword>
<dbReference type="PIRSF" id="PIRSF004491">
    <property type="entry name" value="FAD_Synth"/>
    <property type="match status" value="1"/>
</dbReference>
<evidence type="ECO:0000313" key="17">
    <source>
        <dbReference type="EMBL" id="CAD7286776.1"/>
    </source>
</evidence>
<sequence length="283" mass="32143">MPSFSTLLTKHNINAIAIGHFDGVHRGHKQLLKQLGIYGGLVVVDKNMANITPRLKRAEYSNYPCFIYEFEEIKALSGPDFVELLMHDFKNLNKIVVGYDFRFGRGRAWDKYDLKSLFCGEVVIVPEYCYEGVGVHSSSIREYIKQGNITMANRLLGREYSTEGIVVKGQGIGKNELVPTLNLEFLGYLTPAPGVYASRTKIGYKTYASVTFVGNRISTDNKFSIETHIINENITQTPRIVSVCFIEKIRQNMHFDTLEKLKIQIYDDIKKAAEYTGFCELNI</sequence>
<comment type="pathway">
    <text evidence="3 15">Cofactor biosynthesis; FMN biosynthesis; FMN from riboflavin (ATP route): step 1/1.</text>
</comment>
<keyword evidence="9 15" id="KW-0418">Kinase</keyword>
<dbReference type="RefSeq" id="WP_229931905.1">
    <property type="nucleotide sequence ID" value="NZ_CAJHOF010000001.1"/>
</dbReference>
<dbReference type="Gene3D" id="3.40.50.620">
    <property type="entry name" value="HUPs"/>
    <property type="match status" value="2"/>
</dbReference>
<evidence type="ECO:0000256" key="10">
    <source>
        <dbReference type="ARBA" id="ARBA00022827"/>
    </source>
</evidence>
<dbReference type="SMART" id="SM00904">
    <property type="entry name" value="Flavokinase"/>
    <property type="match status" value="1"/>
</dbReference>
<evidence type="ECO:0000256" key="2">
    <source>
        <dbReference type="ARBA" id="ARBA00004726"/>
    </source>
</evidence>
<dbReference type="InterPro" id="IPR002606">
    <property type="entry name" value="Riboflavin_kinase_bac"/>
</dbReference>
<keyword evidence="7 15" id="KW-0548">Nucleotidyltransferase</keyword>
<comment type="caution">
    <text evidence="17">The sequence shown here is derived from an EMBL/GenBank/DDBJ whole genome shotgun (WGS) entry which is preliminary data.</text>
</comment>
<dbReference type="GO" id="GO:0016779">
    <property type="term" value="F:nucleotidyltransferase activity"/>
    <property type="evidence" value="ECO:0007669"/>
    <property type="project" value="UniProtKB-KW"/>
</dbReference>
<dbReference type="SUPFAM" id="SSF52374">
    <property type="entry name" value="Nucleotidylyl transferase"/>
    <property type="match status" value="1"/>
</dbReference>
<dbReference type="InterPro" id="IPR015865">
    <property type="entry name" value="Riboflavin_kinase_bac/euk"/>
</dbReference>
<reference evidence="17 18" key="1">
    <citation type="submission" date="2020-11" db="EMBL/GenBank/DDBJ databases">
        <authorList>
            <person name="Peeters C."/>
        </authorList>
    </citation>
    <scope>NUCLEOTIDE SEQUENCE [LARGE SCALE GENOMIC DNA]</scope>
    <source>
        <strain evidence="17 18">LMG 7974</strain>
    </source>
</reference>
<evidence type="ECO:0000256" key="11">
    <source>
        <dbReference type="ARBA" id="ARBA00022840"/>
    </source>
</evidence>
<dbReference type="PANTHER" id="PTHR22749:SF6">
    <property type="entry name" value="RIBOFLAVIN KINASE"/>
    <property type="match status" value="1"/>
</dbReference>
<dbReference type="GO" id="GO:0016301">
    <property type="term" value="F:kinase activity"/>
    <property type="evidence" value="ECO:0007669"/>
    <property type="project" value="UniProtKB-KW"/>
</dbReference>
<feature type="domain" description="Riboflavin kinase" evidence="16">
    <location>
        <begin position="155"/>
        <end position="277"/>
    </location>
</feature>
<comment type="function">
    <text evidence="1">Catalyzes the phosphorylation of riboflavin to FMN followed by the adenylation of FMN to FAD.</text>
</comment>
<dbReference type="Proteomes" id="UP000789803">
    <property type="component" value="Unassembled WGS sequence"/>
</dbReference>
<dbReference type="EC" id="2.7.7.2" evidence="15"/>
<proteinExistence type="inferred from homology"/>
<keyword evidence="6 15" id="KW-0808">Transferase</keyword>
<comment type="similarity">
    <text evidence="15">Belongs to the ribF family.</text>
</comment>
<dbReference type="EC" id="2.7.1.26" evidence="15"/>
<dbReference type="Pfam" id="PF01687">
    <property type="entry name" value="Flavokinase"/>
    <property type="match status" value="1"/>
</dbReference>
<comment type="catalytic activity">
    <reaction evidence="13 15">
        <text>riboflavin + ATP = FMN + ADP + H(+)</text>
        <dbReference type="Rhea" id="RHEA:14357"/>
        <dbReference type="ChEBI" id="CHEBI:15378"/>
        <dbReference type="ChEBI" id="CHEBI:30616"/>
        <dbReference type="ChEBI" id="CHEBI:57986"/>
        <dbReference type="ChEBI" id="CHEBI:58210"/>
        <dbReference type="ChEBI" id="CHEBI:456216"/>
        <dbReference type="EC" id="2.7.1.26"/>
    </reaction>
</comment>
<evidence type="ECO:0000256" key="6">
    <source>
        <dbReference type="ARBA" id="ARBA00022679"/>
    </source>
</evidence>
<comment type="catalytic activity">
    <reaction evidence="14 15">
        <text>FMN + ATP + H(+) = FAD + diphosphate</text>
        <dbReference type="Rhea" id="RHEA:17237"/>
        <dbReference type="ChEBI" id="CHEBI:15378"/>
        <dbReference type="ChEBI" id="CHEBI:30616"/>
        <dbReference type="ChEBI" id="CHEBI:33019"/>
        <dbReference type="ChEBI" id="CHEBI:57692"/>
        <dbReference type="ChEBI" id="CHEBI:58210"/>
        <dbReference type="EC" id="2.7.7.2"/>
    </reaction>
</comment>
<keyword evidence="4 15" id="KW-0285">Flavoprotein</keyword>
<dbReference type="Gene3D" id="2.40.30.30">
    <property type="entry name" value="Riboflavin kinase-like"/>
    <property type="match status" value="1"/>
</dbReference>
<organism evidence="17 18">
    <name type="scientific">Campylobacter majalis</name>
    <dbReference type="NCBI Taxonomy" id="2790656"/>
    <lineage>
        <taxon>Bacteria</taxon>
        <taxon>Pseudomonadati</taxon>
        <taxon>Campylobacterota</taxon>
        <taxon>Epsilonproteobacteria</taxon>
        <taxon>Campylobacterales</taxon>
        <taxon>Campylobacteraceae</taxon>
        <taxon>Campylobacter</taxon>
    </lineage>
</organism>
<dbReference type="InterPro" id="IPR023468">
    <property type="entry name" value="Riboflavin_kinase"/>
</dbReference>
<comment type="pathway">
    <text evidence="2 15">Cofactor biosynthesis; FAD biosynthesis; FAD from FMN: step 1/1.</text>
</comment>
<accession>A0ABM8Q1X4</accession>
<dbReference type="Pfam" id="PF06574">
    <property type="entry name" value="FAD_syn"/>
    <property type="match status" value="2"/>
</dbReference>
<keyword evidence="12" id="KW-0511">Multifunctional enzyme</keyword>
<dbReference type="InterPro" id="IPR014729">
    <property type="entry name" value="Rossmann-like_a/b/a_fold"/>
</dbReference>
<dbReference type="PANTHER" id="PTHR22749">
    <property type="entry name" value="RIBOFLAVIN KINASE/FMN ADENYLYLTRANSFERASE"/>
    <property type="match status" value="1"/>
</dbReference>
<keyword evidence="5 15" id="KW-0288">FMN</keyword>
<evidence type="ECO:0000256" key="8">
    <source>
        <dbReference type="ARBA" id="ARBA00022741"/>
    </source>
</evidence>
<evidence type="ECO:0000259" key="16">
    <source>
        <dbReference type="SMART" id="SM00904"/>
    </source>
</evidence>
<evidence type="ECO:0000256" key="7">
    <source>
        <dbReference type="ARBA" id="ARBA00022695"/>
    </source>
</evidence>
<keyword evidence="11 15" id="KW-0067">ATP-binding</keyword>
<keyword evidence="10 15" id="KW-0274">FAD</keyword>
<dbReference type="NCBIfam" id="NF004162">
    <property type="entry name" value="PRK05627.1-5"/>
    <property type="match status" value="1"/>
</dbReference>
<evidence type="ECO:0000256" key="3">
    <source>
        <dbReference type="ARBA" id="ARBA00005201"/>
    </source>
</evidence>
<dbReference type="InterPro" id="IPR023465">
    <property type="entry name" value="Riboflavin_kinase_dom_sf"/>
</dbReference>
<evidence type="ECO:0000313" key="18">
    <source>
        <dbReference type="Proteomes" id="UP000789803"/>
    </source>
</evidence>
<keyword evidence="18" id="KW-1185">Reference proteome</keyword>